<protein>
    <recommendedName>
        <fullName evidence="4">Transposase</fullName>
    </recommendedName>
</protein>
<dbReference type="PANTHER" id="PTHR33498">
    <property type="entry name" value="TRANSPOSASE FOR INSERTION SEQUENCE ELEMENT IS1557"/>
    <property type="match status" value="1"/>
</dbReference>
<evidence type="ECO:0000256" key="1">
    <source>
        <dbReference type="SAM" id="MobiDB-lite"/>
    </source>
</evidence>
<dbReference type="EMBL" id="BMQB01000007">
    <property type="protein sequence ID" value="GGK00058.1"/>
    <property type="molecule type" value="Genomic_DNA"/>
</dbReference>
<organism evidence="2 3">
    <name type="scientific">Pilimelia anulata</name>
    <dbReference type="NCBI Taxonomy" id="53371"/>
    <lineage>
        <taxon>Bacteria</taxon>
        <taxon>Bacillati</taxon>
        <taxon>Actinomycetota</taxon>
        <taxon>Actinomycetes</taxon>
        <taxon>Micromonosporales</taxon>
        <taxon>Micromonosporaceae</taxon>
        <taxon>Pilimelia</taxon>
    </lineage>
</organism>
<feature type="compositionally biased region" description="Polar residues" evidence="1">
    <location>
        <begin position="97"/>
        <end position="108"/>
    </location>
</feature>
<sequence>MSRTTLLRLIRALSVPEPGTVAVVGIDDFAFRKGHSYGGIVVDMHTRRPVGLLTDRRADSFADWLRAHPGAHVICRDAPAATPKARGSARRRRSRWPTASTCSTTSPKRWTGSCARTASAYASSPHKKPPRRPRRRSGATAAGGPS</sequence>
<dbReference type="Proteomes" id="UP000649739">
    <property type="component" value="Unassembled WGS sequence"/>
</dbReference>
<dbReference type="InterPro" id="IPR047951">
    <property type="entry name" value="Transpos_ISL3"/>
</dbReference>
<feature type="compositionally biased region" description="Basic residues" evidence="1">
    <location>
        <begin position="125"/>
        <end position="137"/>
    </location>
</feature>
<evidence type="ECO:0008006" key="4">
    <source>
        <dbReference type="Google" id="ProtNLM"/>
    </source>
</evidence>
<name>A0A8J3BC28_9ACTN</name>
<feature type="region of interest" description="Disordered" evidence="1">
    <location>
        <begin position="79"/>
        <end position="146"/>
    </location>
</feature>
<accession>A0A8J3BC28</accession>
<proteinExistence type="predicted"/>
<dbReference type="PANTHER" id="PTHR33498:SF1">
    <property type="entry name" value="TRANSPOSASE FOR INSERTION SEQUENCE ELEMENT IS1557"/>
    <property type="match status" value="1"/>
</dbReference>
<comment type="caution">
    <text evidence="2">The sequence shown here is derived from an EMBL/GenBank/DDBJ whole genome shotgun (WGS) entry which is preliminary data.</text>
</comment>
<dbReference type="AlphaFoldDB" id="A0A8J3BC28"/>
<keyword evidence="3" id="KW-1185">Reference proteome</keyword>
<reference evidence="2" key="2">
    <citation type="submission" date="2020-09" db="EMBL/GenBank/DDBJ databases">
        <authorList>
            <person name="Sun Q."/>
            <person name="Ohkuma M."/>
        </authorList>
    </citation>
    <scope>NUCLEOTIDE SEQUENCE</scope>
    <source>
        <strain evidence="2">JCM 3090</strain>
    </source>
</reference>
<gene>
    <name evidence="2" type="ORF">GCM10010123_32370</name>
</gene>
<evidence type="ECO:0000313" key="3">
    <source>
        <dbReference type="Proteomes" id="UP000649739"/>
    </source>
</evidence>
<reference evidence="2" key="1">
    <citation type="journal article" date="2014" name="Int. J. Syst. Evol. Microbiol.">
        <title>Complete genome sequence of Corynebacterium casei LMG S-19264T (=DSM 44701T), isolated from a smear-ripened cheese.</title>
        <authorList>
            <consortium name="US DOE Joint Genome Institute (JGI-PGF)"/>
            <person name="Walter F."/>
            <person name="Albersmeier A."/>
            <person name="Kalinowski J."/>
            <person name="Ruckert C."/>
        </authorList>
    </citation>
    <scope>NUCLEOTIDE SEQUENCE</scope>
    <source>
        <strain evidence="2">JCM 3090</strain>
    </source>
</reference>
<evidence type="ECO:0000313" key="2">
    <source>
        <dbReference type="EMBL" id="GGK00058.1"/>
    </source>
</evidence>